<name>A0A0P1AMF1_PLAHL</name>
<evidence type="ECO:0000313" key="1">
    <source>
        <dbReference type="EMBL" id="CEG42210.1"/>
    </source>
</evidence>
<dbReference type="Proteomes" id="UP000054928">
    <property type="component" value="Unassembled WGS sequence"/>
</dbReference>
<evidence type="ECO:0000313" key="2">
    <source>
        <dbReference type="Proteomes" id="UP000054928"/>
    </source>
</evidence>
<dbReference type="RefSeq" id="XP_024578579.1">
    <property type="nucleotide sequence ID" value="XM_024728065.1"/>
</dbReference>
<dbReference type="AlphaFoldDB" id="A0A0P1AMF1"/>
<reference evidence="2" key="1">
    <citation type="submission" date="2014-09" db="EMBL/GenBank/DDBJ databases">
        <authorList>
            <person name="Sharma Rahul"/>
            <person name="Thines Marco"/>
        </authorList>
    </citation>
    <scope>NUCLEOTIDE SEQUENCE [LARGE SCALE GENOMIC DNA]</scope>
</reference>
<keyword evidence="2" id="KW-1185">Reference proteome</keyword>
<dbReference type="EMBL" id="CCYD01000610">
    <property type="protein sequence ID" value="CEG42210.1"/>
    <property type="molecule type" value="Genomic_DNA"/>
</dbReference>
<accession>A0A0P1AMF1</accession>
<dbReference type="GeneID" id="36407559"/>
<evidence type="ECO:0008006" key="3">
    <source>
        <dbReference type="Google" id="ProtNLM"/>
    </source>
</evidence>
<protein>
    <recommendedName>
        <fullName evidence="3">RxLR-like protein</fullName>
    </recommendedName>
</protein>
<organism evidence="1 2">
    <name type="scientific">Plasmopara halstedii</name>
    <name type="common">Downy mildew of sunflower</name>
    <dbReference type="NCBI Taxonomy" id="4781"/>
    <lineage>
        <taxon>Eukaryota</taxon>
        <taxon>Sar</taxon>
        <taxon>Stramenopiles</taxon>
        <taxon>Oomycota</taxon>
        <taxon>Peronosporomycetes</taxon>
        <taxon>Peronosporales</taxon>
        <taxon>Peronosporaceae</taxon>
        <taxon>Plasmopara</taxon>
    </lineage>
</organism>
<proteinExistence type="predicted"/>
<sequence length="399" mass="46575">MVLLVDNLAALSTSAQTLTGNEQFATDRRLRVHAPRAHHKIIGDEERTVRREIVNLLRGPNPQQSWLSTLMNINDELSHILQFAIPAQTLHSSDIIQNSHLLALLEKYFNEVDRKQKHEIQRFFAEVYPQSDTYTDIATYMASYFKISLPEELFVSNRLGFWLDGLNLYGFSNKEVELIFRAAGYQESTVNNILDFYDFIKTTTSIEEALSVFINYMNHRSLHTQSLVILDVRAANVVISREQIMQSKQSPDFVGPNSIPHDWKYLLTQWINHFYTQDRVHLILQHSDLKRENLQQILGYYDQIKSTLQKTPDFQLSINNARHNTEGIEEAEKEYTQSIVDQISLLDDPKLIEDKWIKLFNHWIFLNFSRDQIKSHLQLAMQSEEDVSSVMARYEKLVQ</sequence>